<dbReference type="Proteomes" id="UP000014160">
    <property type="component" value="Unassembled WGS sequence"/>
</dbReference>
<dbReference type="InterPro" id="IPR009057">
    <property type="entry name" value="Homeodomain-like_sf"/>
</dbReference>
<dbReference type="Gene3D" id="1.10.357.10">
    <property type="entry name" value="Tetracycline Repressor, domain 2"/>
    <property type="match status" value="1"/>
</dbReference>
<dbReference type="eggNOG" id="COG1309">
    <property type="taxonomic scope" value="Bacteria"/>
</dbReference>
<organism evidence="4 6">
    <name type="scientific">Enterococcus gilvus ATCC BAA-350</name>
    <dbReference type="NCBI Taxonomy" id="1158614"/>
    <lineage>
        <taxon>Bacteria</taxon>
        <taxon>Bacillati</taxon>
        <taxon>Bacillota</taxon>
        <taxon>Bacilli</taxon>
        <taxon>Lactobacillales</taxon>
        <taxon>Enterococcaceae</taxon>
        <taxon>Enterococcus</taxon>
    </lineage>
</organism>
<reference evidence="5 7" key="2">
    <citation type="submission" date="2013-03" db="EMBL/GenBank/DDBJ databases">
        <title>The Genome Sequence of Enterococcus gilvus ATCC BAA-350 (PacBio/Illumina hybrid assembly).</title>
        <authorList>
            <consortium name="The Broad Institute Genomics Platform"/>
            <consortium name="The Broad Institute Genome Sequencing Center for Infectious Disease"/>
            <person name="Earl A."/>
            <person name="Russ C."/>
            <person name="Gilmore M."/>
            <person name="Surin D."/>
            <person name="Walker B."/>
            <person name="Young S."/>
            <person name="Zeng Q."/>
            <person name="Gargeya S."/>
            <person name="Fitzgerald M."/>
            <person name="Haas B."/>
            <person name="Abouelleil A."/>
            <person name="Allen A.W."/>
            <person name="Alvarado L."/>
            <person name="Arachchi H.M."/>
            <person name="Berlin A.M."/>
            <person name="Chapman S.B."/>
            <person name="Gainer-Dewar J."/>
            <person name="Goldberg J."/>
            <person name="Griggs A."/>
            <person name="Gujja S."/>
            <person name="Hansen M."/>
            <person name="Howarth C."/>
            <person name="Imamovic A."/>
            <person name="Ireland A."/>
            <person name="Larimer J."/>
            <person name="McCowan C."/>
            <person name="Murphy C."/>
            <person name="Pearson M."/>
            <person name="Poon T.W."/>
            <person name="Priest M."/>
            <person name="Roberts A."/>
            <person name="Saif S."/>
            <person name="Shea T."/>
            <person name="Sisk P."/>
            <person name="Sykes S."/>
            <person name="Wortman J."/>
            <person name="Nusbaum C."/>
            <person name="Birren B."/>
        </authorList>
    </citation>
    <scope>NUCLEOTIDE SEQUENCE [LARGE SCALE GENOMIC DNA]</scope>
    <source>
        <strain evidence="5 7">ATCC BAA-350</strain>
    </source>
</reference>
<name>R2XUF6_9ENTE</name>
<dbReference type="PATRIC" id="fig|1158614.3.peg.256"/>
<dbReference type="RefSeq" id="WP_010778716.1">
    <property type="nucleotide sequence ID" value="NZ_ASWH01000002.1"/>
</dbReference>
<dbReference type="PROSITE" id="PS50977">
    <property type="entry name" value="HTH_TETR_2"/>
    <property type="match status" value="1"/>
</dbReference>
<comment type="caution">
    <text evidence="4">The sequence shown here is derived from an EMBL/GenBank/DDBJ whole genome shotgun (WGS) entry which is preliminary data.</text>
</comment>
<sequence length="178" mass="20502">MDRRTIKTRTAIKSAFLAILKEKSINKITISELSEKANIGRGTFYLHYHDLYDLYESIEQDLYAKLVEIFDEFSPYILSENLVALTNEITAYIDKKRELFLLLMGVNGNVLHKIKEIFNEKVLQDECYAEISAYEQLEALFIVSGTIGILEEWLQSGLDMPVAQLSSTLHELLMKFNP</sequence>
<evidence type="ECO:0000256" key="2">
    <source>
        <dbReference type="PROSITE-ProRule" id="PRU00335"/>
    </source>
</evidence>
<evidence type="ECO:0000313" key="7">
    <source>
        <dbReference type="Proteomes" id="UP000014160"/>
    </source>
</evidence>
<dbReference type="SUPFAM" id="SSF46689">
    <property type="entry name" value="Homeodomain-like"/>
    <property type="match status" value="1"/>
</dbReference>
<evidence type="ECO:0000256" key="1">
    <source>
        <dbReference type="ARBA" id="ARBA00023125"/>
    </source>
</evidence>
<evidence type="ECO:0000313" key="4">
    <source>
        <dbReference type="EMBL" id="EOI58193.1"/>
    </source>
</evidence>
<accession>R2XUF6</accession>
<feature type="DNA-binding region" description="H-T-H motif" evidence="2">
    <location>
        <begin position="29"/>
        <end position="48"/>
    </location>
</feature>
<proteinExistence type="predicted"/>
<dbReference type="EMBL" id="AJDQ01000003">
    <property type="protein sequence ID" value="EOI58193.1"/>
    <property type="molecule type" value="Genomic_DNA"/>
</dbReference>
<dbReference type="InterPro" id="IPR001647">
    <property type="entry name" value="HTH_TetR"/>
</dbReference>
<dbReference type="PANTHER" id="PTHR43479:SF7">
    <property type="entry name" value="TETR-FAMILY TRANSCRIPTIONAL REGULATOR"/>
    <property type="match status" value="1"/>
</dbReference>
<dbReference type="GO" id="GO:0003677">
    <property type="term" value="F:DNA binding"/>
    <property type="evidence" value="ECO:0007669"/>
    <property type="project" value="UniProtKB-UniRule"/>
</dbReference>
<dbReference type="HOGENOM" id="CLU_087539_0_1_9"/>
<dbReference type="InterPro" id="IPR050624">
    <property type="entry name" value="HTH-type_Tx_Regulator"/>
</dbReference>
<dbReference type="Pfam" id="PF14278">
    <property type="entry name" value="TetR_C_8"/>
    <property type="match status" value="1"/>
</dbReference>
<dbReference type="EMBL" id="ASWH01000002">
    <property type="protein sequence ID" value="EOW79045.1"/>
    <property type="molecule type" value="Genomic_DNA"/>
</dbReference>
<gene>
    <name evidence="5" type="ORF">I592_03183</name>
    <name evidence="4" type="ORF">UKC_00265</name>
</gene>
<dbReference type="InterPro" id="IPR039532">
    <property type="entry name" value="TetR_C_Firmicutes"/>
</dbReference>
<dbReference type="AlphaFoldDB" id="R2XUF6"/>
<evidence type="ECO:0000259" key="3">
    <source>
        <dbReference type="PROSITE" id="PS50977"/>
    </source>
</evidence>
<keyword evidence="1 2" id="KW-0238">DNA-binding</keyword>
<reference evidence="4 6" key="1">
    <citation type="submission" date="2013-02" db="EMBL/GenBank/DDBJ databases">
        <title>The Genome Sequence of Enterococcus gilvus ATCC BAA-350.</title>
        <authorList>
            <consortium name="The Broad Institute Genome Sequencing Platform"/>
            <consortium name="The Broad Institute Genome Sequencing Center for Infectious Disease"/>
            <person name="Earl A.M."/>
            <person name="Gilmore M.S."/>
            <person name="Lebreton F."/>
            <person name="Walker B."/>
            <person name="Young S.K."/>
            <person name="Zeng Q."/>
            <person name="Gargeya S."/>
            <person name="Fitzgerald M."/>
            <person name="Haas B."/>
            <person name="Abouelleil A."/>
            <person name="Alvarado L."/>
            <person name="Arachchi H.M."/>
            <person name="Berlin A.M."/>
            <person name="Chapman S.B."/>
            <person name="Dewar J."/>
            <person name="Goldberg J."/>
            <person name="Griggs A."/>
            <person name="Gujja S."/>
            <person name="Hansen M."/>
            <person name="Howarth C."/>
            <person name="Imamovic A."/>
            <person name="Larimer J."/>
            <person name="McCowan C."/>
            <person name="Murphy C."/>
            <person name="Neiman D."/>
            <person name="Pearson M."/>
            <person name="Priest M."/>
            <person name="Roberts A."/>
            <person name="Saif S."/>
            <person name="Shea T."/>
            <person name="Sisk P."/>
            <person name="Sykes S."/>
            <person name="Wortman J."/>
            <person name="Nusbaum C."/>
            <person name="Birren B."/>
        </authorList>
    </citation>
    <scope>NUCLEOTIDE SEQUENCE [LARGE SCALE GENOMIC DNA]</scope>
    <source>
        <strain evidence="4 6">ATCC BAA-350</strain>
    </source>
</reference>
<evidence type="ECO:0000313" key="6">
    <source>
        <dbReference type="Proteomes" id="UP000013750"/>
    </source>
</evidence>
<feature type="domain" description="HTH tetR-type" evidence="3">
    <location>
        <begin position="6"/>
        <end position="66"/>
    </location>
</feature>
<evidence type="ECO:0000313" key="5">
    <source>
        <dbReference type="EMBL" id="EOW79045.1"/>
    </source>
</evidence>
<keyword evidence="7" id="KW-1185">Reference proteome</keyword>
<protein>
    <recommendedName>
        <fullName evidence="3">HTH tetR-type domain-containing protein</fullName>
    </recommendedName>
</protein>
<dbReference type="Proteomes" id="UP000013750">
    <property type="component" value="Unassembled WGS sequence"/>
</dbReference>
<dbReference type="PANTHER" id="PTHR43479">
    <property type="entry name" value="ACREF/ENVCD OPERON REPRESSOR-RELATED"/>
    <property type="match status" value="1"/>
</dbReference>
<dbReference type="OrthoDB" id="9810250at2"/>